<dbReference type="Pfam" id="PF19305">
    <property type="entry name" value="MmgE_PrpD_C"/>
    <property type="match status" value="1"/>
</dbReference>
<dbReference type="EMBL" id="CP063362">
    <property type="protein sequence ID" value="QRG06681.1"/>
    <property type="molecule type" value="Genomic_DNA"/>
</dbReference>
<dbReference type="AlphaFoldDB" id="A0A974PNQ6"/>
<dbReference type="PANTHER" id="PTHR16943:SF8">
    <property type="entry name" value="2-METHYLCITRATE DEHYDRATASE"/>
    <property type="match status" value="1"/>
</dbReference>
<dbReference type="InterPro" id="IPR005656">
    <property type="entry name" value="MmgE_PrpD"/>
</dbReference>
<dbReference type="RefSeq" id="WP_203193586.1">
    <property type="nucleotide sequence ID" value="NZ_CP063362.1"/>
</dbReference>
<dbReference type="InterPro" id="IPR042183">
    <property type="entry name" value="MmgE/PrpD_sf_1"/>
</dbReference>
<protein>
    <submittedName>
        <fullName evidence="4">MmgE/PrpD family protein</fullName>
    </submittedName>
</protein>
<keyword evidence="5" id="KW-1185">Reference proteome</keyword>
<evidence type="ECO:0000256" key="1">
    <source>
        <dbReference type="ARBA" id="ARBA00006174"/>
    </source>
</evidence>
<evidence type="ECO:0000259" key="3">
    <source>
        <dbReference type="Pfam" id="PF19305"/>
    </source>
</evidence>
<dbReference type="GO" id="GO:0016829">
    <property type="term" value="F:lyase activity"/>
    <property type="evidence" value="ECO:0007669"/>
    <property type="project" value="InterPro"/>
</dbReference>
<organism evidence="4 5">
    <name type="scientific">Xanthobacter dioxanivorans</name>
    <dbReference type="NCBI Taxonomy" id="2528964"/>
    <lineage>
        <taxon>Bacteria</taxon>
        <taxon>Pseudomonadati</taxon>
        <taxon>Pseudomonadota</taxon>
        <taxon>Alphaproteobacteria</taxon>
        <taxon>Hyphomicrobiales</taxon>
        <taxon>Xanthobacteraceae</taxon>
        <taxon>Xanthobacter</taxon>
    </lineage>
</organism>
<dbReference type="InterPro" id="IPR045337">
    <property type="entry name" value="MmgE_PrpD_C"/>
</dbReference>
<feature type="domain" description="MmgE/PrpD C-terminal" evidence="3">
    <location>
        <begin position="272"/>
        <end position="434"/>
    </location>
</feature>
<comment type="similarity">
    <text evidence="1">Belongs to the PrpD family.</text>
</comment>
<dbReference type="Pfam" id="PF03972">
    <property type="entry name" value="MmgE_PrpD_N"/>
    <property type="match status" value="1"/>
</dbReference>
<dbReference type="InterPro" id="IPR045336">
    <property type="entry name" value="MmgE_PrpD_N"/>
</dbReference>
<dbReference type="InterPro" id="IPR036148">
    <property type="entry name" value="MmgE/PrpD_sf"/>
</dbReference>
<dbReference type="Gene3D" id="1.10.4100.10">
    <property type="entry name" value="2-methylcitrate dehydratase PrpD"/>
    <property type="match status" value="1"/>
</dbReference>
<evidence type="ECO:0000313" key="4">
    <source>
        <dbReference type="EMBL" id="QRG06681.1"/>
    </source>
</evidence>
<reference evidence="4 5" key="1">
    <citation type="submission" date="2020-10" db="EMBL/GenBank/DDBJ databases">
        <title>Degradation of 1,4-Dioxane by Xanthobacter sp. YN2, via a Novel Group-2 Soluble Di-Iron Monooxygenase.</title>
        <authorList>
            <person name="Ma F."/>
            <person name="Wang Y."/>
            <person name="Yang J."/>
            <person name="Guo H."/>
            <person name="Su D."/>
            <person name="Yu L."/>
        </authorList>
    </citation>
    <scope>NUCLEOTIDE SEQUENCE [LARGE SCALE GENOMIC DNA]</scope>
    <source>
        <strain evidence="4 5">YN2</strain>
    </source>
</reference>
<accession>A0A974PNQ6</accession>
<dbReference type="KEGG" id="xdi:EZH22_27880"/>
<evidence type="ECO:0000313" key="5">
    <source>
        <dbReference type="Proteomes" id="UP000596427"/>
    </source>
</evidence>
<sequence length="460" mass="47345">MPPTGETRALLSFVAGLSWHDLDDEVRHAACRHLLDTVGVMVAGCAGDVAARLDGVLAAVRPAGAVPVPGRTRRVDALDAAHLGGTGAHGIELDDGYRQGSVHPGVAVVPALLVQAHGRQVSGVRLLEALVAGYETVTAVARTCHPDLRQRGFHPTGCVGPLGAAMAVGRLAGLDEAGLGHALGLAASGAGGLFAFLGGGGDVKRLHAGHAAREGLIATLLAAGGVGGPPDVLEAADGFFQAFAFGRDARAPRLTLPPAAPFGITDCYIKPYACCRHIQPAVEALMGLVAEHGLNADIVEAIEVETYAIAAKHGDTGWSDFASAQLSFPFIMALGLARGAITLSDFTPQVRQSPALAAIGARVSVRVDPDLDRLYPDFRPARVTVRALGGTFVREAKEALGSRLVPFDDAGLHGKFRSLVAPVLGTEAAERLLAELLAVEESADVSSLLELAALPADAVQ</sequence>
<dbReference type="InterPro" id="IPR042188">
    <property type="entry name" value="MmgE/PrpD_sf_2"/>
</dbReference>
<name>A0A974PNQ6_9HYPH</name>
<feature type="domain" description="MmgE/PrpD N-terminal" evidence="2">
    <location>
        <begin position="9"/>
        <end position="249"/>
    </location>
</feature>
<dbReference type="Gene3D" id="3.30.1330.120">
    <property type="entry name" value="2-methylcitrate dehydratase PrpD"/>
    <property type="match status" value="1"/>
</dbReference>
<dbReference type="Proteomes" id="UP000596427">
    <property type="component" value="Chromosome"/>
</dbReference>
<gene>
    <name evidence="4" type="ORF">EZH22_27880</name>
</gene>
<evidence type="ECO:0000259" key="2">
    <source>
        <dbReference type="Pfam" id="PF03972"/>
    </source>
</evidence>
<dbReference type="PANTHER" id="PTHR16943">
    <property type="entry name" value="2-METHYLCITRATE DEHYDRATASE-RELATED"/>
    <property type="match status" value="1"/>
</dbReference>
<proteinExistence type="inferred from homology"/>
<dbReference type="SUPFAM" id="SSF103378">
    <property type="entry name" value="2-methylcitrate dehydratase PrpD"/>
    <property type="match status" value="1"/>
</dbReference>